<keyword evidence="3" id="KW-0813">Transport</keyword>
<sequence length="311" mass="32677">MTRPTSLFAVIAAGTLLLSGCTGTGAAETGSTSAGTVTVSTLKGEVEVPANVENVVALTSPAADVSAELGLTPVAVEESSTGLQPWQQDSLAAVADPALGDDEGALDIEKIASYEPDVIFAGPWQVADDSVHRQLSEIAPVVVPDSEAVNPDWDDTLTTVGQALGKSDDAERILTETQESLAAVGEETGAEGRTYQLVSPRPDGIYFGNAAPLELFGLEPGRHQTPEEVNRFALSAENLDELDADHLFIWAMDEESRKSLEDNPTFDSLPAVQSGRAQFIDTDVATAINAASPASLRWLVDEGGFRDVLAK</sequence>
<protein>
    <submittedName>
        <fullName evidence="7">Iron complex transport system substrate-binding protein</fullName>
    </submittedName>
</protein>
<dbReference type="GO" id="GO:1901678">
    <property type="term" value="P:iron coordination entity transport"/>
    <property type="evidence" value="ECO:0007669"/>
    <property type="project" value="UniProtKB-ARBA"/>
</dbReference>
<keyword evidence="4 5" id="KW-0732">Signal</keyword>
<dbReference type="SUPFAM" id="SSF53807">
    <property type="entry name" value="Helical backbone' metal receptor"/>
    <property type="match status" value="1"/>
</dbReference>
<dbReference type="PANTHER" id="PTHR30532:SF1">
    <property type="entry name" value="IRON(3+)-HYDROXAMATE-BINDING PROTEIN FHUD"/>
    <property type="match status" value="1"/>
</dbReference>
<dbReference type="PROSITE" id="PS51257">
    <property type="entry name" value="PROKAR_LIPOPROTEIN"/>
    <property type="match status" value="1"/>
</dbReference>
<evidence type="ECO:0000259" key="6">
    <source>
        <dbReference type="PROSITE" id="PS50983"/>
    </source>
</evidence>
<dbReference type="Proteomes" id="UP000253509">
    <property type="component" value="Unassembled WGS sequence"/>
</dbReference>
<feature type="chain" id="PRO_5016817376" evidence="5">
    <location>
        <begin position="27"/>
        <end position="311"/>
    </location>
</feature>
<evidence type="ECO:0000256" key="1">
    <source>
        <dbReference type="ARBA" id="ARBA00004196"/>
    </source>
</evidence>
<accession>A0A366IKD1</accession>
<comment type="subcellular location">
    <subcellularLocation>
        <location evidence="1">Cell envelope</location>
    </subcellularLocation>
</comment>
<gene>
    <name evidence="7" type="ORF">DFO65_103185</name>
</gene>
<dbReference type="Gene3D" id="3.40.50.1980">
    <property type="entry name" value="Nitrogenase molybdenum iron protein domain"/>
    <property type="match status" value="2"/>
</dbReference>
<dbReference type="GO" id="GO:0030288">
    <property type="term" value="C:outer membrane-bounded periplasmic space"/>
    <property type="evidence" value="ECO:0007669"/>
    <property type="project" value="TreeGrafter"/>
</dbReference>
<evidence type="ECO:0000256" key="2">
    <source>
        <dbReference type="ARBA" id="ARBA00008814"/>
    </source>
</evidence>
<name>A0A366IKD1_9MICO</name>
<dbReference type="InterPro" id="IPR051313">
    <property type="entry name" value="Bact_iron-sidero_bind"/>
</dbReference>
<dbReference type="Pfam" id="PF01497">
    <property type="entry name" value="Peripla_BP_2"/>
    <property type="match status" value="1"/>
</dbReference>
<dbReference type="AlphaFoldDB" id="A0A366IKD1"/>
<evidence type="ECO:0000256" key="3">
    <source>
        <dbReference type="ARBA" id="ARBA00022448"/>
    </source>
</evidence>
<organism evidence="7 8">
    <name type="scientific">Brevibacterium celere</name>
    <dbReference type="NCBI Taxonomy" id="225845"/>
    <lineage>
        <taxon>Bacteria</taxon>
        <taxon>Bacillati</taxon>
        <taxon>Actinomycetota</taxon>
        <taxon>Actinomycetes</taxon>
        <taxon>Micrococcales</taxon>
        <taxon>Brevibacteriaceae</taxon>
        <taxon>Brevibacterium</taxon>
    </lineage>
</organism>
<feature type="signal peptide" evidence="5">
    <location>
        <begin position="1"/>
        <end position="26"/>
    </location>
</feature>
<dbReference type="RefSeq" id="WP_113903376.1">
    <property type="nucleotide sequence ID" value="NZ_QNSB01000003.1"/>
</dbReference>
<dbReference type="InterPro" id="IPR002491">
    <property type="entry name" value="ABC_transptr_periplasmic_BD"/>
</dbReference>
<dbReference type="EMBL" id="QNSB01000003">
    <property type="protein sequence ID" value="RBP72893.1"/>
    <property type="molecule type" value="Genomic_DNA"/>
</dbReference>
<dbReference type="PANTHER" id="PTHR30532">
    <property type="entry name" value="IRON III DICITRATE-BINDING PERIPLASMIC PROTEIN"/>
    <property type="match status" value="1"/>
</dbReference>
<evidence type="ECO:0000256" key="4">
    <source>
        <dbReference type="ARBA" id="ARBA00022729"/>
    </source>
</evidence>
<feature type="domain" description="Fe/B12 periplasmic-binding" evidence="6">
    <location>
        <begin position="54"/>
        <end position="311"/>
    </location>
</feature>
<proteinExistence type="inferred from homology"/>
<reference evidence="7 8" key="1">
    <citation type="submission" date="2018-06" db="EMBL/GenBank/DDBJ databases">
        <title>Freshwater and sediment microbial communities from various areas in North America, analyzing microbe dynamics in response to fracking.</title>
        <authorList>
            <person name="Lamendella R."/>
        </authorList>
    </citation>
    <scope>NUCLEOTIDE SEQUENCE [LARGE SCALE GENOMIC DNA]</scope>
    <source>
        <strain evidence="7 8">3b_TX</strain>
    </source>
</reference>
<evidence type="ECO:0000313" key="7">
    <source>
        <dbReference type="EMBL" id="RBP72893.1"/>
    </source>
</evidence>
<comment type="caution">
    <text evidence="7">The sequence shown here is derived from an EMBL/GenBank/DDBJ whole genome shotgun (WGS) entry which is preliminary data.</text>
</comment>
<evidence type="ECO:0000313" key="8">
    <source>
        <dbReference type="Proteomes" id="UP000253509"/>
    </source>
</evidence>
<dbReference type="PROSITE" id="PS50983">
    <property type="entry name" value="FE_B12_PBP"/>
    <property type="match status" value="1"/>
</dbReference>
<evidence type="ECO:0000256" key="5">
    <source>
        <dbReference type="SAM" id="SignalP"/>
    </source>
</evidence>
<comment type="similarity">
    <text evidence="2">Belongs to the bacterial solute-binding protein 8 family.</text>
</comment>
<keyword evidence="8" id="KW-1185">Reference proteome</keyword>